<dbReference type="SUPFAM" id="SSF56672">
    <property type="entry name" value="DNA/RNA polymerases"/>
    <property type="match status" value="1"/>
</dbReference>
<evidence type="ECO:0000259" key="2">
    <source>
        <dbReference type="Pfam" id="PF07727"/>
    </source>
</evidence>
<dbReference type="Pfam" id="PF07727">
    <property type="entry name" value="RVT_2"/>
    <property type="match status" value="1"/>
</dbReference>
<dbReference type="PANTHER" id="PTHR11439">
    <property type="entry name" value="GAG-POL-RELATED RETROTRANSPOSON"/>
    <property type="match status" value="1"/>
</dbReference>
<dbReference type="Proteomes" id="UP000250235">
    <property type="component" value="Unassembled WGS sequence"/>
</dbReference>
<organism evidence="3 4">
    <name type="scientific">Dorcoceras hygrometricum</name>
    <dbReference type="NCBI Taxonomy" id="472368"/>
    <lineage>
        <taxon>Eukaryota</taxon>
        <taxon>Viridiplantae</taxon>
        <taxon>Streptophyta</taxon>
        <taxon>Embryophyta</taxon>
        <taxon>Tracheophyta</taxon>
        <taxon>Spermatophyta</taxon>
        <taxon>Magnoliopsida</taxon>
        <taxon>eudicotyledons</taxon>
        <taxon>Gunneridae</taxon>
        <taxon>Pentapetalae</taxon>
        <taxon>asterids</taxon>
        <taxon>lamiids</taxon>
        <taxon>Lamiales</taxon>
        <taxon>Gesneriaceae</taxon>
        <taxon>Didymocarpoideae</taxon>
        <taxon>Trichosporeae</taxon>
        <taxon>Loxocarpinae</taxon>
        <taxon>Dorcoceras</taxon>
    </lineage>
</organism>
<dbReference type="EMBL" id="KQ989577">
    <property type="protein sequence ID" value="KZV54184.1"/>
    <property type="molecule type" value="Genomic_DNA"/>
</dbReference>
<gene>
    <name evidence="3" type="ORF">F511_36903</name>
</gene>
<feature type="compositionally biased region" description="Polar residues" evidence="1">
    <location>
        <begin position="505"/>
        <end position="525"/>
    </location>
</feature>
<reference evidence="3 4" key="1">
    <citation type="journal article" date="2015" name="Proc. Natl. Acad. Sci. U.S.A.">
        <title>The resurrection genome of Boea hygrometrica: A blueprint for survival of dehydration.</title>
        <authorList>
            <person name="Xiao L."/>
            <person name="Yang G."/>
            <person name="Zhang L."/>
            <person name="Yang X."/>
            <person name="Zhao S."/>
            <person name="Ji Z."/>
            <person name="Zhou Q."/>
            <person name="Hu M."/>
            <person name="Wang Y."/>
            <person name="Chen M."/>
            <person name="Xu Y."/>
            <person name="Jin H."/>
            <person name="Xiao X."/>
            <person name="Hu G."/>
            <person name="Bao F."/>
            <person name="Hu Y."/>
            <person name="Wan P."/>
            <person name="Li L."/>
            <person name="Deng X."/>
            <person name="Kuang T."/>
            <person name="Xiang C."/>
            <person name="Zhu J.K."/>
            <person name="Oliver M.J."/>
            <person name="He Y."/>
        </authorList>
    </citation>
    <scope>NUCLEOTIDE SEQUENCE [LARGE SCALE GENOMIC DNA]</scope>
    <source>
        <strain evidence="4">cv. XS01</strain>
    </source>
</reference>
<keyword evidence="4" id="KW-1185">Reference proteome</keyword>
<proteinExistence type="predicted"/>
<dbReference type="CDD" id="cd09272">
    <property type="entry name" value="RNase_HI_RT_Ty1"/>
    <property type="match status" value="1"/>
</dbReference>
<feature type="domain" description="Reverse transcriptase Ty1/copia-type" evidence="2">
    <location>
        <begin position="6"/>
        <end position="242"/>
    </location>
</feature>
<accession>A0A2Z7D3I5</accession>
<feature type="region of interest" description="Disordered" evidence="1">
    <location>
        <begin position="488"/>
        <end position="525"/>
    </location>
</feature>
<evidence type="ECO:0000313" key="4">
    <source>
        <dbReference type="Proteomes" id="UP000250235"/>
    </source>
</evidence>
<dbReference type="PANTHER" id="PTHR11439:SF455">
    <property type="entry name" value="RLK (RECEPTOR-LIKE PROTEIN KINASE) 8, PUTATIVE-RELATED"/>
    <property type="match status" value="1"/>
</dbReference>
<feature type="compositionally biased region" description="Basic and acidic residues" evidence="1">
    <location>
        <begin position="488"/>
        <end position="501"/>
    </location>
</feature>
<dbReference type="OrthoDB" id="414945at2759"/>
<dbReference type="AlphaFoldDB" id="A0A2Z7D3I5"/>
<evidence type="ECO:0000256" key="1">
    <source>
        <dbReference type="SAM" id="MobiDB-lite"/>
    </source>
</evidence>
<sequence>MVSWQAPSNAPIIGCKWVFKLKFNPDGSVARHKARLVAKGCSQTPGLDYTETFSPVVKPCTIRIILTLAASKGWPIKQLDVNNAFLHGHLKDVVYMRQPPGFEVSSSGSPMVCRLHKAIYGLKQAPRAWFHRLTHSLQAFGFVSSKADPSLFIKSSSTSVIYLLVYVDDIIVTGSDSSQILAMIQHLNAQFSLKVLGDISYFLGIEVSRLSDMSLFLTQTKYARDLLLRTKMDCAKPLPTPMSSGVTLSSQGSAAFEHPTLYRSTVGALQYLTITRPDISYSVNKVCQFMQNPLESHWKAVKRILRYLCGTLNFGISLGRSRHLSLFGYCDADWGSDPDDRRSVSGFCWFLGGSPISWSSKKQSVVSRSSTEAEYRSLANATAELLWIRSLLTELQVSVPSIPLLWCDNLSTIALSANPVLHARTKHIELDLHFVREKILSNVLSVRHVPSFDQTADILTKALSAPSFLRLRSKLNMDCHPMMCLRGEVKPSVKPSKESNGERPGSSSPSPTNKDKIVTSSMLSNTDEIVPVEDVSSIYSLPIG</sequence>
<protein>
    <recommendedName>
        <fullName evidence="2">Reverse transcriptase Ty1/copia-type domain-containing protein</fullName>
    </recommendedName>
</protein>
<dbReference type="InterPro" id="IPR043502">
    <property type="entry name" value="DNA/RNA_pol_sf"/>
</dbReference>
<name>A0A2Z7D3I5_9LAMI</name>
<evidence type="ECO:0000313" key="3">
    <source>
        <dbReference type="EMBL" id="KZV54184.1"/>
    </source>
</evidence>
<dbReference type="InterPro" id="IPR013103">
    <property type="entry name" value="RVT_2"/>
</dbReference>